<feature type="region of interest" description="Disordered" evidence="2">
    <location>
        <begin position="568"/>
        <end position="605"/>
    </location>
</feature>
<dbReference type="AlphaFoldDB" id="A0A4V6ET47"/>
<organism evidence="3 4">
    <name type="scientific">Sporisorium graminicola</name>
    <dbReference type="NCBI Taxonomy" id="280036"/>
    <lineage>
        <taxon>Eukaryota</taxon>
        <taxon>Fungi</taxon>
        <taxon>Dikarya</taxon>
        <taxon>Basidiomycota</taxon>
        <taxon>Ustilaginomycotina</taxon>
        <taxon>Ustilaginomycetes</taxon>
        <taxon>Ustilaginales</taxon>
        <taxon>Ustilaginaceae</taxon>
        <taxon>Sporisorium</taxon>
    </lineage>
</organism>
<sequence length="660" mass="67573">MRLQGEQSDARAKAKADNRRSWVPASTNPPPVRDEQEEAELKKSKRASLAFGPNALNLNLANRPGSGQSYGHRRTASGSRSVSGASKGEAEESEEPLSPTFANGLRGLRLSGTGATNGTFNSLLMPVAPNGGGGDDNASSAPNSRRSSFRSDAGKSPRLAPSDLPAPDLVDLPPSSGARLSVPTPGLSGQRPSLLSSPALSQGAASSVGVGSPIMEDNEEEETNLSIDATVAKALPNLPSRESSMHFQAHDRELRAKEVEIERLTREMSAMRMSMEEAFEARKASEACLKALRDFIAHHDADADANGQMGDDADRIVQRASVGTGMLKGVKLPPLPTDDIDDDEEAAHLSPQKAVSRGGGGGGGGGWGMKLPTLMRKATSSSTNTGGGTSNGPTPSDEARAGTSPDTGATAGGGGGFFGVASSSPRNSAGASASAFAAPAKSIGSSFAGFSNLLSRTATGTTPTETAPSTDGAAAPTSSASPQSEIVGLGVGSPSAEEVGAGSAFKGFGWFKRASVLSPTGTPSAATDAAAAQSEPVMEEKVLSPPFRSLDHDQLSISRQSVISPLSETQAKQLANGITQGTASNGPSSSTSTSSIRTPSVSGSNSNALALAARFGDEEEAKKVAETFQNAEPELSHRAQRAAQKTEQVEHLTDVLPSFD</sequence>
<name>A0A4V6ET47_9BASI</name>
<accession>A0A4V6ET47</accession>
<feature type="region of interest" description="Disordered" evidence="2">
    <location>
        <begin position="457"/>
        <end position="498"/>
    </location>
</feature>
<feature type="region of interest" description="Disordered" evidence="2">
    <location>
        <begin position="327"/>
        <end position="417"/>
    </location>
</feature>
<feature type="compositionally biased region" description="Low complexity" evidence="2">
    <location>
        <begin position="581"/>
        <end position="605"/>
    </location>
</feature>
<feature type="compositionally biased region" description="Basic and acidic residues" evidence="2">
    <location>
        <begin position="8"/>
        <end position="20"/>
    </location>
</feature>
<proteinExistence type="predicted"/>
<dbReference type="GeneID" id="40729104"/>
<keyword evidence="1" id="KW-0175">Coiled coil</keyword>
<feature type="compositionally biased region" description="Low complexity" evidence="2">
    <location>
        <begin position="203"/>
        <end position="212"/>
    </location>
</feature>
<comment type="caution">
    <text evidence="3">The sequence shown here is derived from an EMBL/GenBank/DDBJ whole genome shotgun (WGS) entry which is preliminary data.</text>
</comment>
<feature type="region of interest" description="Disordered" evidence="2">
    <location>
        <begin position="519"/>
        <end position="542"/>
    </location>
</feature>
<keyword evidence="4" id="KW-1185">Reference proteome</keyword>
<reference evidence="3 4" key="1">
    <citation type="submission" date="2019-05" db="EMBL/GenBank/DDBJ databases">
        <title>Sporisorium graminicola CBS 10092 draft sequencing and annotation.</title>
        <authorList>
            <person name="Solano-Gonzalez S."/>
            <person name="Caddick M.X."/>
            <person name="Darby A."/>
        </authorList>
    </citation>
    <scope>NUCLEOTIDE SEQUENCE [LARGE SCALE GENOMIC DNA]</scope>
    <source>
        <strain evidence="3 4">CBS 10092</strain>
    </source>
</reference>
<dbReference type="EMBL" id="SRRM01000021">
    <property type="protein sequence ID" value="TKY85129.1"/>
    <property type="molecule type" value="Genomic_DNA"/>
</dbReference>
<dbReference type="Proteomes" id="UP000306050">
    <property type="component" value="Chromosome SGRAM_8"/>
</dbReference>
<feature type="compositionally biased region" description="Polar residues" evidence="2">
    <location>
        <begin position="568"/>
        <end position="580"/>
    </location>
</feature>
<feature type="compositionally biased region" description="Low complexity" evidence="2">
    <location>
        <begin position="457"/>
        <end position="484"/>
    </location>
</feature>
<evidence type="ECO:0000256" key="1">
    <source>
        <dbReference type="SAM" id="Coils"/>
    </source>
</evidence>
<evidence type="ECO:0000313" key="3">
    <source>
        <dbReference type="EMBL" id="TKY85129.1"/>
    </source>
</evidence>
<feature type="coiled-coil region" evidence="1">
    <location>
        <begin position="247"/>
        <end position="281"/>
    </location>
</feature>
<feature type="compositionally biased region" description="Low complexity" evidence="2">
    <location>
        <begin position="519"/>
        <end position="536"/>
    </location>
</feature>
<dbReference type="RefSeq" id="XP_029737114.1">
    <property type="nucleotide sequence ID" value="XM_029886801.1"/>
</dbReference>
<dbReference type="KEGG" id="sgra:EX895_006209"/>
<feature type="compositionally biased region" description="Gly residues" evidence="2">
    <location>
        <begin position="357"/>
        <end position="368"/>
    </location>
</feature>
<feature type="compositionally biased region" description="Low complexity" evidence="2">
    <location>
        <begin position="156"/>
        <end position="176"/>
    </location>
</feature>
<evidence type="ECO:0000313" key="4">
    <source>
        <dbReference type="Proteomes" id="UP000306050"/>
    </source>
</evidence>
<gene>
    <name evidence="3" type="ORF">EX895_006209</name>
</gene>
<evidence type="ECO:0000256" key="2">
    <source>
        <dbReference type="SAM" id="MobiDB-lite"/>
    </source>
</evidence>
<protein>
    <submittedName>
        <fullName evidence="3">Uncharacterized protein</fullName>
    </submittedName>
</protein>
<feature type="compositionally biased region" description="Polar residues" evidence="2">
    <location>
        <begin position="190"/>
        <end position="200"/>
    </location>
</feature>
<dbReference type="OrthoDB" id="3365275at2759"/>
<feature type="region of interest" description="Disordered" evidence="2">
    <location>
        <begin position="629"/>
        <end position="660"/>
    </location>
</feature>
<feature type="compositionally biased region" description="Low complexity" evidence="2">
    <location>
        <begin position="137"/>
        <end position="146"/>
    </location>
</feature>
<feature type="region of interest" description="Disordered" evidence="2">
    <location>
        <begin position="1"/>
        <end position="212"/>
    </location>
</feature>
<feature type="compositionally biased region" description="Polar residues" evidence="2">
    <location>
        <begin position="113"/>
        <end position="122"/>
    </location>
</feature>